<gene>
    <name evidence="7" type="ORF">M2319_003404</name>
</gene>
<name>A0ABT3HF75_9HYPH</name>
<dbReference type="InterPro" id="IPR005801">
    <property type="entry name" value="ADC_synthase"/>
</dbReference>
<dbReference type="SUPFAM" id="SSF56322">
    <property type="entry name" value="ADC synthase"/>
    <property type="match status" value="1"/>
</dbReference>
<dbReference type="Gene3D" id="3.60.120.10">
    <property type="entry name" value="Anthranilate synthase"/>
    <property type="match status" value="1"/>
</dbReference>
<dbReference type="PANTHER" id="PTHR42839:SF2">
    <property type="entry name" value="ISOCHORISMATE SYNTHASE ENTC"/>
    <property type="match status" value="1"/>
</dbReference>
<dbReference type="PANTHER" id="PTHR42839">
    <property type="entry name" value="ISOCHORISMATE SYNTHASE ENTC"/>
    <property type="match status" value="1"/>
</dbReference>
<dbReference type="NCBIfam" id="TIGR00543">
    <property type="entry name" value="isochor_syn"/>
    <property type="match status" value="1"/>
</dbReference>
<comment type="caution">
    <text evidence="7">The sequence shown here is derived from an EMBL/GenBank/DDBJ whole genome shotgun (WGS) entry which is preliminary data.</text>
</comment>
<dbReference type="InterPro" id="IPR015890">
    <property type="entry name" value="Chorismate_C"/>
</dbReference>
<proteinExistence type="inferred from homology"/>
<comment type="similarity">
    <text evidence="2">Belongs to the isochorismate synthase family.</text>
</comment>
<evidence type="ECO:0000256" key="4">
    <source>
        <dbReference type="ARBA" id="ARBA00023235"/>
    </source>
</evidence>
<evidence type="ECO:0000259" key="6">
    <source>
        <dbReference type="Pfam" id="PF00425"/>
    </source>
</evidence>
<dbReference type="Pfam" id="PF00425">
    <property type="entry name" value="Chorismate_bind"/>
    <property type="match status" value="1"/>
</dbReference>
<keyword evidence="8" id="KW-1185">Reference proteome</keyword>
<accession>A0ABT3HF75</accession>
<evidence type="ECO:0000256" key="3">
    <source>
        <dbReference type="ARBA" id="ARBA00012824"/>
    </source>
</evidence>
<sequence>MPVPNLLDRTSQPVPRADPLARLEHAITAAMDAIAAVPAGHLVSLTVELPNDLPSIHPAGDCRWLSPDGDCALYAAGEAFRIALAEPAAFEAHRAAWTALGDIDAPPLAFWTMPPALDPALPELWVPRVLLRRADGHTTLTVSLLRGAVPVPVAALRWLEDARSLLGGGTERTLPAIAARIPGSDLADWSDRVRRTTAAIAEGRLAKAVLARKLTVRLAGRADARALADRLATLHPSCATFCLPHGPGHVVAASPERLAVKRGSRVSSAALAGTTRRHASRAADAMAAAELLASPKEREEHAIVADTISEALAEVCATVERPDAPAIMRLRQVQHLWTEISGTLKPGTGFLDVVARLHPTPAVLGAPRKAALDWLGEMNEGRDGLYTGVAGWIDRNGDGEAAMVLRSAYVEDRTAVLWAGAGIVAGSDPGREWTETDLKLSTLLNLFSDP</sequence>
<dbReference type="GO" id="GO:0008909">
    <property type="term" value="F:isochorismate synthase activity"/>
    <property type="evidence" value="ECO:0007669"/>
    <property type="project" value="UniProtKB-EC"/>
</dbReference>
<comment type="catalytic activity">
    <reaction evidence="1">
        <text>chorismate = isochorismate</text>
        <dbReference type="Rhea" id="RHEA:18985"/>
        <dbReference type="ChEBI" id="CHEBI:29748"/>
        <dbReference type="ChEBI" id="CHEBI:29780"/>
        <dbReference type="EC" id="5.4.4.2"/>
    </reaction>
</comment>
<evidence type="ECO:0000256" key="5">
    <source>
        <dbReference type="ARBA" id="ARBA00041564"/>
    </source>
</evidence>
<reference evidence="8" key="1">
    <citation type="submission" date="2023-07" db="EMBL/GenBank/DDBJ databases">
        <title>Genome sequencing of Purple Non-Sulfur Bacteria from various extreme environments.</title>
        <authorList>
            <person name="Mayer M."/>
        </authorList>
    </citation>
    <scope>NUCLEOTIDE SEQUENCE [LARGE SCALE GENOMIC DNA]</scope>
    <source>
        <strain evidence="8">DSM 17935</strain>
    </source>
</reference>
<feature type="domain" description="Chorismate-utilising enzyme C-terminal" evidence="6">
    <location>
        <begin position="187"/>
        <end position="439"/>
    </location>
</feature>
<protein>
    <recommendedName>
        <fullName evidence="3">isochorismate synthase</fullName>
        <ecNumber evidence="3">5.4.4.2</ecNumber>
    </recommendedName>
    <alternativeName>
        <fullName evidence="5">Isochorismate mutase</fullName>
    </alternativeName>
</protein>
<evidence type="ECO:0000313" key="8">
    <source>
        <dbReference type="Proteomes" id="UP001209755"/>
    </source>
</evidence>
<organism evidence="7 8">
    <name type="scientific">Rhodobium gokarnense</name>
    <dbReference type="NCBI Taxonomy" id="364296"/>
    <lineage>
        <taxon>Bacteria</taxon>
        <taxon>Pseudomonadati</taxon>
        <taxon>Pseudomonadota</taxon>
        <taxon>Alphaproteobacteria</taxon>
        <taxon>Hyphomicrobiales</taxon>
        <taxon>Rhodobiaceae</taxon>
        <taxon>Rhodobium</taxon>
    </lineage>
</organism>
<dbReference type="RefSeq" id="WP_264602644.1">
    <property type="nucleotide sequence ID" value="NZ_JAOQNS010000010.1"/>
</dbReference>
<dbReference type="EMBL" id="JAOQNS010000010">
    <property type="protein sequence ID" value="MCW2309053.1"/>
    <property type="molecule type" value="Genomic_DNA"/>
</dbReference>
<evidence type="ECO:0000256" key="1">
    <source>
        <dbReference type="ARBA" id="ARBA00000799"/>
    </source>
</evidence>
<keyword evidence="4 7" id="KW-0413">Isomerase</keyword>
<dbReference type="Proteomes" id="UP001209755">
    <property type="component" value="Unassembled WGS sequence"/>
</dbReference>
<dbReference type="EC" id="5.4.4.2" evidence="3"/>
<evidence type="ECO:0000256" key="2">
    <source>
        <dbReference type="ARBA" id="ARBA00005297"/>
    </source>
</evidence>
<dbReference type="InterPro" id="IPR004561">
    <property type="entry name" value="IsoChor_synthase"/>
</dbReference>
<evidence type="ECO:0000313" key="7">
    <source>
        <dbReference type="EMBL" id="MCW2309053.1"/>
    </source>
</evidence>